<reference evidence="1 2" key="1">
    <citation type="submission" date="2014-11" db="EMBL/GenBank/DDBJ databases">
        <title>Symbiosis island explosion on the genome of extra-slow-growing strains of soybean bradyrhizobia with massive insertion sequences.</title>
        <authorList>
            <person name="Iida T."/>
            <person name="Minamisawa K."/>
        </authorList>
    </citation>
    <scope>NUCLEOTIDE SEQUENCE [LARGE SCALE GENOMIC DNA]</scope>
    <source>
        <strain evidence="1 2">NK6</strain>
    </source>
</reference>
<evidence type="ECO:0000313" key="2">
    <source>
        <dbReference type="Proteomes" id="UP000063308"/>
    </source>
</evidence>
<name>A0A0E4BWP7_9BRAD</name>
<dbReference type="AlphaFoldDB" id="A0A0E4BWP7"/>
<accession>A0A0E4BWP7</accession>
<evidence type="ECO:0000313" key="1">
    <source>
        <dbReference type="EMBL" id="BAR61863.1"/>
    </source>
</evidence>
<organism evidence="1 2">
    <name type="scientific">Bradyrhizobium diazoefficiens</name>
    <dbReference type="NCBI Taxonomy" id="1355477"/>
    <lineage>
        <taxon>Bacteria</taxon>
        <taxon>Pseudomonadati</taxon>
        <taxon>Pseudomonadota</taxon>
        <taxon>Alphaproteobacteria</taxon>
        <taxon>Hyphomicrobiales</taxon>
        <taxon>Nitrobacteraceae</taxon>
        <taxon>Bradyrhizobium</taxon>
    </lineage>
</organism>
<proteinExistence type="predicted"/>
<dbReference type="Proteomes" id="UP000063308">
    <property type="component" value="Chromosome"/>
</dbReference>
<sequence>MAVRNILFNEMGLSREAIHSQVESEITGITNRHFRDLEEVEGYILRAISKVVYGRYSADRIRKMIEDQVGKCVSAYVKKKVDEILVDKLKIEIRA</sequence>
<dbReference type="EMBL" id="AP014685">
    <property type="protein sequence ID" value="BAR61863.1"/>
    <property type="molecule type" value="Genomic_DNA"/>
</dbReference>
<gene>
    <name evidence="1" type="ORF">NK6_8716</name>
</gene>
<protein>
    <submittedName>
        <fullName evidence="1">Uncharacterized protein</fullName>
    </submittedName>
</protein>